<name>A0A7X3IK32_9BACL</name>
<dbReference type="InterPro" id="IPR008964">
    <property type="entry name" value="Invasin/intimin_cell_adhesion"/>
</dbReference>
<dbReference type="SUPFAM" id="SSF49373">
    <property type="entry name" value="Invasin/intimin cell-adhesion fragments"/>
    <property type="match status" value="1"/>
</dbReference>
<dbReference type="RefSeq" id="WP_160498574.1">
    <property type="nucleotide sequence ID" value="NZ_WUBI01000002.1"/>
</dbReference>
<gene>
    <name evidence="2" type="ORF">GRF59_15200</name>
</gene>
<organism evidence="2 3">
    <name type="scientific">Paenibacillus dendrobii</name>
    <dbReference type="NCBI Taxonomy" id="2691084"/>
    <lineage>
        <taxon>Bacteria</taxon>
        <taxon>Bacillati</taxon>
        <taxon>Bacillota</taxon>
        <taxon>Bacilli</taxon>
        <taxon>Bacillales</taxon>
        <taxon>Paenibacillaceae</taxon>
        <taxon>Paenibacillus</taxon>
    </lineage>
</organism>
<keyword evidence="3" id="KW-1185">Reference proteome</keyword>
<proteinExistence type="predicted"/>
<dbReference type="EMBL" id="WUBI01000002">
    <property type="protein sequence ID" value="MWV44968.1"/>
    <property type="molecule type" value="Genomic_DNA"/>
</dbReference>
<dbReference type="Proteomes" id="UP000460318">
    <property type="component" value="Unassembled WGS sequence"/>
</dbReference>
<evidence type="ECO:0000313" key="2">
    <source>
        <dbReference type="EMBL" id="MWV44968.1"/>
    </source>
</evidence>
<feature type="domain" description="BIG2" evidence="1">
    <location>
        <begin position="221"/>
        <end position="290"/>
    </location>
</feature>
<accession>A0A7X3IK32</accession>
<sequence>MSYKDKYKVRDKMYGVNVRDIRVHSSNLNLSSIFKDSPVYYQVADIISNEKYDLQITDNSNATDTKKFITPFSSLIELGITIDWKNDKWIVIHFDENSEIYKSGILRKCLSTIKWQESNGEVNETFFTYTTTALGNFGVDNGKIVTLDNERRQLTIQNNENTYEFKKGKRFIFDDRAWRISSIDKLDDNLIYLVLDADNIDPSKDNVELRIADYVKPNYVINLNQTSISLKPDDSFQLSVSVTNNNKLMSSPLLSFTSSDFNICTIDDYGLISAISEGNATINVSYKDISTTLDVVVVPLQTHNYSVVINGDVSITKSKTKAYSCEFYDNELAVQMDGVFSLTDVNNKPTSLATITTQSNNSCIIRGDSIGYILLHVSNADGSVTMTKQIQIKSAI</sequence>
<reference evidence="2 3" key="1">
    <citation type="submission" date="2019-12" db="EMBL/GenBank/DDBJ databases">
        <title>Paenibacillus sp. nov., an endophytic bacterium isolated from the stem of Dendrobium.</title>
        <authorList>
            <person name="Zhao R."/>
        </authorList>
    </citation>
    <scope>NUCLEOTIDE SEQUENCE [LARGE SCALE GENOMIC DNA]</scope>
    <source>
        <strain evidence="2 3">HJL G12</strain>
    </source>
</reference>
<evidence type="ECO:0000313" key="3">
    <source>
        <dbReference type="Proteomes" id="UP000460318"/>
    </source>
</evidence>
<dbReference type="Pfam" id="PF02368">
    <property type="entry name" value="Big_2"/>
    <property type="match status" value="1"/>
</dbReference>
<evidence type="ECO:0000259" key="1">
    <source>
        <dbReference type="Pfam" id="PF02368"/>
    </source>
</evidence>
<dbReference type="AlphaFoldDB" id="A0A7X3IK32"/>
<comment type="caution">
    <text evidence="2">The sequence shown here is derived from an EMBL/GenBank/DDBJ whole genome shotgun (WGS) entry which is preliminary data.</text>
</comment>
<dbReference type="Gene3D" id="2.60.40.1080">
    <property type="match status" value="1"/>
</dbReference>
<protein>
    <recommendedName>
        <fullName evidence="1">BIG2 domain-containing protein</fullName>
    </recommendedName>
</protein>
<dbReference type="InterPro" id="IPR003343">
    <property type="entry name" value="Big_2"/>
</dbReference>